<evidence type="ECO:0000313" key="8">
    <source>
        <dbReference type="Proteomes" id="UP000627573"/>
    </source>
</evidence>
<organism evidence="3 8">
    <name type="scientific">Rhodococcus erythropolis</name>
    <name type="common">Arthrobacter picolinophilus</name>
    <dbReference type="NCBI Taxonomy" id="1833"/>
    <lineage>
        <taxon>Bacteria</taxon>
        <taxon>Bacillati</taxon>
        <taxon>Actinomycetota</taxon>
        <taxon>Actinomycetes</taxon>
        <taxon>Mycobacteriales</taxon>
        <taxon>Nocardiaceae</taxon>
        <taxon>Rhodococcus</taxon>
        <taxon>Rhodococcus erythropolis group</taxon>
    </lineage>
</organism>
<name>A0A0E4A423_RHOER</name>
<dbReference type="EMBL" id="CP124545">
    <property type="protein sequence ID" value="WGV51015.1"/>
    <property type="molecule type" value="Genomic_DNA"/>
</dbReference>
<dbReference type="EMBL" id="MRBO01000238">
    <property type="protein sequence ID" value="KAB2586169.1"/>
    <property type="molecule type" value="Genomic_DNA"/>
</dbReference>
<keyword evidence="8" id="KW-1185">Reference proteome</keyword>
<keyword evidence="1" id="KW-0732">Signal</keyword>
<feature type="chain" id="PRO_5011849842" evidence="1">
    <location>
        <begin position="32"/>
        <end position="153"/>
    </location>
</feature>
<dbReference type="GeneID" id="57488499"/>
<reference evidence="3 8" key="3">
    <citation type="submission" date="2020-12" db="EMBL/GenBank/DDBJ databases">
        <title>Draft genome sequence of furan degrading bacterial strain FUR100.</title>
        <authorList>
            <person name="Woiski C."/>
        </authorList>
    </citation>
    <scope>NUCLEOTIDE SEQUENCE [LARGE SCALE GENOMIC DNA]</scope>
    <source>
        <strain evidence="3 8">FUR100</strain>
    </source>
</reference>
<dbReference type="OMA" id="NPYGQWI"/>
<dbReference type="RefSeq" id="WP_019749392.1">
    <property type="nucleotide sequence ID" value="NZ_AP018733.1"/>
</dbReference>
<evidence type="ECO:0000313" key="3">
    <source>
        <dbReference type="EMBL" id="MBH5142460.1"/>
    </source>
</evidence>
<evidence type="ECO:0000313" key="7">
    <source>
        <dbReference type="Proteomes" id="UP000502345"/>
    </source>
</evidence>
<dbReference type="EMBL" id="CP050124">
    <property type="protein sequence ID" value="QIP38744.1"/>
    <property type="molecule type" value="Genomic_DNA"/>
</dbReference>
<feature type="signal peptide" evidence="1">
    <location>
        <begin position="1"/>
        <end position="31"/>
    </location>
</feature>
<reference evidence="4 7" key="2">
    <citation type="submission" date="2020-03" db="EMBL/GenBank/DDBJ databases">
        <title>Screen low temperature-resistant strains for efficient degradation of petroleum hydrocarbons under the low temperature.</title>
        <authorList>
            <person name="Wang Y."/>
            <person name="Chen J."/>
        </authorList>
    </citation>
    <scope>NUCLEOTIDE SEQUENCE [LARGE SCALE GENOMIC DNA]</scope>
    <source>
        <strain evidence="4 7">KB1</strain>
    </source>
</reference>
<evidence type="ECO:0000313" key="5">
    <source>
        <dbReference type="EMBL" id="WGV51015.1"/>
    </source>
</evidence>
<proteinExistence type="predicted"/>
<gene>
    <name evidence="2" type="ORF">BS297_06635</name>
    <name evidence="4" type="ORF">G9444_1500</name>
    <name evidence="3" type="ORF">I3517_07500</name>
    <name evidence="5" type="ORF">QIE55_07295</name>
</gene>
<evidence type="ECO:0000313" key="4">
    <source>
        <dbReference type="EMBL" id="QIP38744.1"/>
    </source>
</evidence>
<dbReference type="EMBL" id="JAECSB010000028">
    <property type="protein sequence ID" value="MBH5142460.1"/>
    <property type="molecule type" value="Genomic_DNA"/>
</dbReference>
<dbReference type="KEGG" id="reb:XU06_06660"/>
<dbReference type="Proteomes" id="UP000325576">
    <property type="component" value="Unassembled WGS sequence"/>
</dbReference>
<sequence>MRTNTTRFVAVTAIALALGGTALGTAAVANAGTMPTDGPTVAMTITNNTDNPMLLDSASNPYGQWINGPRSYLAPHTTEIVTAYSSDPRGIGVDVTYNVADGVQTVMAANNYAGNPTLDGTRIIGDPTHVILTDYMATGYPTMNASYDVFTQN</sequence>
<evidence type="ECO:0000313" key="2">
    <source>
        <dbReference type="EMBL" id="KAB2586169.1"/>
    </source>
</evidence>
<reference evidence="2 6" key="1">
    <citation type="journal article" date="2017" name="Poromechanics V (2013)">
        <title>Genomic Characterization of the Arsenic-Tolerant Actinobacterium, &lt;i&gt;Rhodococcus erythropolis&lt;/i&gt; S43.</title>
        <authorList>
            <person name="Retamal-Morales G."/>
            <person name="Mehnert M."/>
            <person name="Schwabe R."/>
            <person name="Tischler D."/>
            <person name="Schloemann M."/>
            <person name="Levican G.J."/>
        </authorList>
    </citation>
    <scope>NUCLEOTIDE SEQUENCE [LARGE SCALE GENOMIC DNA]</scope>
    <source>
        <strain evidence="2 6">S43</strain>
    </source>
</reference>
<accession>A0A0E4A423</accession>
<dbReference type="Gene3D" id="2.60.270.50">
    <property type="match status" value="1"/>
</dbReference>
<dbReference type="Proteomes" id="UP000502345">
    <property type="component" value="Chromosome"/>
</dbReference>
<reference evidence="5" key="4">
    <citation type="submission" date="2023-08" db="EMBL/GenBank/DDBJ databases">
        <title>Isolation and Characterization of Rhodococcus erythropolis MGMM8.</title>
        <authorList>
            <person name="Diabankana R.G.C."/>
            <person name="Afordoanyi D.M."/>
            <person name="Validov S.Z."/>
        </authorList>
    </citation>
    <scope>NUCLEOTIDE SEQUENCE</scope>
    <source>
        <strain evidence="5">MGMM8</strain>
    </source>
</reference>
<dbReference type="Proteomes" id="UP001230933">
    <property type="component" value="Chromosome"/>
</dbReference>
<dbReference type="AlphaFoldDB" id="A0A0E4A423"/>
<evidence type="ECO:0000313" key="6">
    <source>
        <dbReference type="Proteomes" id="UP000325576"/>
    </source>
</evidence>
<dbReference type="Proteomes" id="UP000627573">
    <property type="component" value="Unassembled WGS sequence"/>
</dbReference>
<evidence type="ECO:0000256" key="1">
    <source>
        <dbReference type="SAM" id="SignalP"/>
    </source>
</evidence>
<protein>
    <submittedName>
        <fullName evidence="3">Uncharacterized protein</fullName>
    </submittedName>
</protein>